<feature type="compositionally biased region" description="Polar residues" evidence="6">
    <location>
        <begin position="746"/>
        <end position="755"/>
    </location>
</feature>
<keyword evidence="10" id="KW-1185">Reference proteome</keyword>
<comment type="subcellular location">
    <subcellularLocation>
        <location evidence="1">Membrane</location>
        <topology evidence="1">Single-pass membrane protein</topology>
    </subcellularLocation>
</comment>
<evidence type="ECO:0000313" key="10">
    <source>
        <dbReference type="Proteomes" id="UP000237347"/>
    </source>
</evidence>
<feature type="region of interest" description="Disordered" evidence="6">
    <location>
        <begin position="705"/>
        <end position="725"/>
    </location>
</feature>
<feature type="domain" description="GTD-binding" evidence="8">
    <location>
        <begin position="584"/>
        <end position="682"/>
    </location>
</feature>
<organism evidence="9 10">
    <name type="scientific">Quercus suber</name>
    <name type="common">Cork oak</name>
    <dbReference type="NCBI Taxonomy" id="58331"/>
    <lineage>
        <taxon>Eukaryota</taxon>
        <taxon>Viridiplantae</taxon>
        <taxon>Streptophyta</taxon>
        <taxon>Embryophyta</taxon>
        <taxon>Tracheophyta</taxon>
        <taxon>Spermatophyta</taxon>
        <taxon>Magnoliopsida</taxon>
        <taxon>eudicotyledons</taxon>
        <taxon>Gunneridae</taxon>
        <taxon>Pentapetalae</taxon>
        <taxon>rosids</taxon>
        <taxon>fabids</taxon>
        <taxon>Fagales</taxon>
        <taxon>Fagaceae</taxon>
        <taxon>Quercus</taxon>
    </lineage>
</organism>
<keyword evidence="3 7" id="KW-1133">Transmembrane helix</keyword>
<evidence type="ECO:0000256" key="1">
    <source>
        <dbReference type="ARBA" id="ARBA00004167"/>
    </source>
</evidence>
<dbReference type="Pfam" id="PF04576">
    <property type="entry name" value="Zein-binding"/>
    <property type="match status" value="1"/>
</dbReference>
<dbReference type="AlphaFoldDB" id="A0AAW0KTW6"/>
<dbReference type="Proteomes" id="UP000237347">
    <property type="component" value="Unassembled WGS sequence"/>
</dbReference>
<feature type="compositionally biased region" description="Acidic residues" evidence="6">
    <location>
        <begin position="220"/>
        <end position="234"/>
    </location>
</feature>
<protein>
    <submittedName>
        <fullName evidence="9">Myosin-binding protein 3</fullName>
    </submittedName>
</protein>
<comment type="caution">
    <text evidence="9">The sequence shown here is derived from an EMBL/GenBank/DDBJ whole genome shotgun (WGS) entry which is preliminary data.</text>
</comment>
<evidence type="ECO:0000256" key="6">
    <source>
        <dbReference type="SAM" id="MobiDB-lite"/>
    </source>
</evidence>
<feature type="coiled-coil region" evidence="5">
    <location>
        <begin position="586"/>
        <end position="691"/>
    </location>
</feature>
<gene>
    <name evidence="9" type="primary">MYOB3</name>
    <name evidence="9" type="ORF">CFP56_013561</name>
</gene>
<dbReference type="PANTHER" id="PTHR31448:SF34">
    <property type="entry name" value="MYOSIN-BINDING PROTEIN 3"/>
    <property type="match status" value="1"/>
</dbReference>
<evidence type="ECO:0000259" key="8">
    <source>
        <dbReference type="PROSITE" id="PS51775"/>
    </source>
</evidence>
<feature type="region of interest" description="Disordered" evidence="6">
    <location>
        <begin position="197"/>
        <end position="234"/>
    </location>
</feature>
<evidence type="ECO:0000256" key="3">
    <source>
        <dbReference type="ARBA" id="ARBA00022989"/>
    </source>
</evidence>
<accession>A0AAW0KTW6</accession>
<dbReference type="InterPro" id="IPR007656">
    <property type="entry name" value="GTD-bd"/>
</dbReference>
<evidence type="ECO:0000256" key="5">
    <source>
        <dbReference type="SAM" id="Coils"/>
    </source>
</evidence>
<keyword evidence="2 7" id="KW-0812">Transmembrane</keyword>
<dbReference type="EMBL" id="PKMF04000218">
    <property type="protein sequence ID" value="KAK7842649.1"/>
    <property type="molecule type" value="Genomic_DNA"/>
</dbReference>
<reference evidence="9 10" key="1">
    <citation type="journal article" date="2018" name="Sci. Data">
        <title>The draft genome sequence of cork oak.</title>
        <authorList>
            <person name="Ramos A.M."/>
            <person name="Usie A."/>
            <person name="Barbosa P."/>
            <person name="Barros P.M."/>
            <person name="Capote T."/>
            <person name="Chaves I."/>
            <person name="Simoes F."/>
            <person name="Abreu I."/>
            <person name="Carrasquinho I."/>
            <person name="Faro C."/>
            <person name="Guimaraes J.B."/>
            <person name="Mendonca D."/>
            <person name="Nobrega F."/>
            <person name="Rodrigues L."/>
            <person name="Saibo N.J.M."/>
            <person name="Varela M.C."/>
            <person name="Egas C."/>
            <person name="Matos J."/>
            <person name="Miguel C.M."/>
            <person name="Oliveira M.M."/>
            <person name="Ricardo C.P."/>
            <person name="Goncalves S."/>
        </authorList>
    </citation>
    <scope>NUCLEOTIDE SEQUENCE [LARGE SCALE GENOMIC DNA]</scope>
    <source>
        <strain evidence="10">cv. HL8</strain>
    </source>
</reference>
<evidence type="ECO:0000256" key="7">
    <source>
        <dbReference type="SAM" id="Phobius"/>
    </source>
</evidence>
<proteinExistence type="predicted"/>
<feature type="compositionally biased region" description="Low complexity" evidence="6">
    <location>
        <begin position="706"/>
        <end position="721"/>
    </location>
</feature>
<evidence type="ECO:0000256" key="2">
    <source>
        <dbReference type="ARBA" id="ARBA00022692"/>
    </source>
</evidence>
<evidence type="ECO:0000313" key="9">
    <source>
        <dbReference type="EMBL" id="KAK7842649.1"/>
    </source>
</evidence>
<keyword evidence="4 7" id="KW-0472">Membrane</keyword>
<dbReference type="GO" id="GO:0016020">
    <property type="term" value="C:membrane"/>
    <property type="evidence" value="ECO:0007669"/>
    <property type="project" value="UniProtKB-SubCell"/>
</dbReference>
<feature type="transmembrane region" description="Helical" evidence="7">
    <location>
        <begin position="20"/>
        <end position="44"/>
    </location>
</feature>
<keyword evidence="5" id="KW-0175">Coiled coil</keyword>
<dbReference type="PROSITE" id="PS51775">
    <property type="entry name" value="GTD_BINDING"/>
    <property type="match status" value="1"/>
</dbReference>
<name>A0AAW0KTW6_QUESU</name>
<dbReference type="GO" id="GO:0080115">
    <property type="term" value="F:myosin XI tail binding"/>
    <property type="evidence" value="ECO:0007669"/>
    <property type="project" value="UniProtKB-ARBA"/>
</dbReference>
<evidence type="ECO:0000256" key="4">
    <source>
        <dbReference type="ARBA" id="ARBA00023136"/>
    </source>
</evidence>
<dbReference type="PANTHER" id="PTHR31448">
    <property type="entry name" value="MYOSIN-BINDING PROTEIN 2"/>
    <property type="match status" value="1"/>
</dbReference>
<feature type="region of interest" description="Disordered" evidence="6">
    <location>
        <begin position="736"/>
        <end position="755"/>
    </location>
</feature>
<sequence>MATNKFANMLHRNTHKIIVILVYAVLEWILITLLLLNSLFSYLIKKYTHFFGLKPPCLWCSRVDHIFEPGGNANSYRDLVCDTHATEISKLSYCSTHHKLAEPQNMCENCLASRPSNSDSYVGRTQRIIFISWVSESESENHIENVEKIFRCSCCDESLSCKPYPPFWLLKPSWGALSYTQNDNLVIEAVEDDSNEGKYKELSKSGSSAHQRVTENEIRSDDEEEDRNGDDEGIADEHEIISAVGSFNITEDSSRSVMNLQCDEKEADEGETESAINTMELDTNGTNSVYQSLDSATIQCFPVQDYSVEIINMHLKNQTACEFNRLIPVELIDSSTTANQGLCNLKEEDLREHDHQNGVSDSEPWIEIQFNVSREVALQIMPESTEAAKEELDMVGEGCRQVEITQDTPTLSLKIEKLDMKEPDNPTAHGEETDCLNLLSDQSSAVTLIVSNHTADPDPPQAEQQISSLQCLQDQSSTNDDGVEISTAPDIVRNDLGPNPMEKDTQQEKTILAEKSQEGINHHSSMCLEPNEIEEDKFPDTPTSFDSLHYLHKKLLLYEKREPGAEESLDGSVVSEMEGGEAVTTVDRLKAALKAERKTLSALYAELEEERSASAIAANQTMAMITRLQEEKAAMQMEALQYQRMMEEQAEYDQEALQLMNELMIKREKEKQELEKELEIYRKKVLDYEAKEKIRTMRRIKDGSVRSRTSSASCSNSCSNVDDSDELSIDLNRDVRDEDNGYYGHQDSSQNNSPDNEVLNLEEMALDCVKHMSALDESLVEFEEERLSILDQLKALEEKLITMGDNEGFLEDEKSIEHTSMYGVQELEENHEFTSPEENEISNEFPKDKQFPDRKTMSSMAKSLLPLLDATDNENEGLLYEENGESEYVDMENSFISNFELDGKKLAIEDEVDHVYERLQALEADREFLKHCMSSIKKGDKGVDLLQEILQHLRDLKAVEIRVKNMSDDPLRLLFSEWLDKPLHTVHIGKKAHQNVCFLVPGSLLMEREIPGNGLFELVHEMQTTELKSAQTSNFSFGIELLQFVNQFMPWKALNGTKGIKK</sequence>
<dbReference type="InterPro" id="IPR039306">
    <property type="entry name" value="MYOB"/>
</dbReference>